<evidence type="ECO:0000313" key="3">
    <source>
        <dbReference type="EMBL" id="CAJ1954306.1"/>
    </source>
</evidence>
<protein>
    <submittedName>
        <fullName evidence="3">Uncharacterized protein</fullName>
    </submittedName>
</protein>
<comment type="caution">
    <text evidence="3">The sequence shown here is derived from an EMBL/GenBank/DDBJ whole genome shotgun (WGS) entry which is preliminary data.</text>
</comment>
<name>A0AAD2PV85_9STRA</name>
<feature type="coiled-coil region" evidence="1">
    <location>
        <begin position="279"/>
        <end position="334"/>
    </location>
</feature>
<organism evidence="3 4">
    <name type="scientific">Cylindrotheca closterium</name>
    <dbReference type="NCBI Taxonomy" id="2856"/>
    <lineage>
        <taxon>Eukaryota</taxon>
        <taxon>Sar</taxon>
        <taxon>Stramenopiles</taxon>
        <taxon>Ochrophyta</taxon>
        <taxon>Bacillariophyta</taxon>
        <taxon>Bacillariophyceae</taxon>
        <taxon>Bacillariophycidae</taxon>
        <taxon>Bacillariales</taxon>
        <taxon>Bacillariaceae</taxon>
        <taxon>Cylindrotheca</taxon>
    </lineage>
</organism>
<feature type="region of interest" description="Disordered" evidence="2">
    <location>
        <begin position="56"/>
        <end position="89"/>
    </location>
</feature>
<gene>
    <name evidence="3" type="ORF">CYCCA115_LOCUS14898</name>
</gene>
<dbReference type="EMBL" id="CAKOGP040001869">
    <property type="protein sequence ID" value="CAJ1954306.1"/>
    <property type="molecule type" value="Genomic_DNA"/>
</dbReference>
<dbReference type="AlphaFoldDB" id="A0AAD2PV85"/>
<keyword evidence="1" id="KW-0175">Coiled coil</keyword>
<dbReference type="Proteomes" id="UP001295423">
    <property type="component" value="Unassembled WGS sequence"/>
</dbReference>
<sequence>MSPEYTTKKKASSFFHSSGHHANALQTKHDIVDTTIVIYGLSGIMCEKEIEEPKASKSMFGRNKSKGLPPAATFQTRSMDSKNWSSSTLSSSVGSEDGGLFAESDSNPVTALVSITTSYSAHNMDYETFLPSIPLHCPSINDLTGRYTALWPAFMEGEAAKDQSSFNIVRTMQESRDENGKGHLDSKYMHETVELSLSLSMGTELIPLGTAAIVISGEEEIEVKMNVPARASEQKQHRKHKKKSKTKCFNKDGYFSSDLTKRYFLEENATLRIGVQVITEKAKKKLEKEQRKQDKIEEKIKQKKWLLEQAEKQREEEANRLKELRARMERVTMENTKRRLRMKREIYHSNFDDELDGEPTQHLNSKTRSTSFAPSLMCAMPNMLCAEEATIENRGKSYTPTESLADDYEYAGLESTVSSVSHSMYESEMGSGSSTENETYFTDYEY</sequence>
<feature type="region of interest" description="Disordered" evidence="2">
    <location>
        <begin position="426"/>
        <end position="446"/>
    </location>
</feature>
<proteinExistence type="predicted"/>
<reference evidence="3" key="1">
    <citation type="submission" date="2023-08" db="EMBL/GenBank/DDBJ databases">
        <authorList>
            <person name="Audoor S."/>
            <person name="Bilcke G."/>
        </authorList>
    </citation>
    <scope>NUCLEOTIDE SEQUENCE</scope>
</reference>
<evidence type="ECO:0000256" key="2">
    <source>
        <dbReference type="SAM" id="MobiDB-lite"/>
    </source>
</evidence>
<keyword evidence="4" id="KW-1185">Reference proteome</keyword>
<evidence type="ECO:0000313" key="4">
    <source>
        <dbReference type="Proteomes" id="UP001295423"/>
    </source>
</evidence>
<accession>A0AAD2PV85</accession>
<evidence type="ECO:0000256" key="1">
    <source>
        <dbReference type="SAM" id="Coils"/>
    </source>
</evidence>